<organism evidence="2 3">
    <name type="scientific">Schaalia georgiae F0490</name>
    <dbReference type="NCBI Taxonomy" id="1125717"/>
    <lineage>
        <taxon>Bacteria</taxon>
        <taxon>Bacillati</taxon>
        <taxon>Actinomycetota</taxon>
        <taxon>Actinomycetes</taxon>
        <taxon>Actinomycetales</taxon>
        <taxon>Actinomycetaceae</taxon>
        <taxon>Schaalia</taxon>
    </lineage>
</organism>
<protein>
    <submittedName>
        <fullName evidence="2">NYN domain protein</fullName>
    </submittedName>
</protein>
<dbReference type="InterPro" id="IPR021139">
    <property type="entry name" value="NYN"/>
</dbReference>
<reference evidence="2 3" key="1">
    <citation type="submission" date="2012-05" db="EMBL/GenBank/DDBJ databases">
        <authorList>
            <person name="Harkins D.M."/>
            <person name="Madupu R."/>
            <person name="Durkin A.S."/>
            <person name="Torralba M."/>
            <person name="Methe B."/>
            <person name="Sutton G.G."/>
            <person name="Nelson K.E."/>
        </authorList>
    </citation>
    <scope>NUCLEOTIDE SEQUENCE [LARGE SCALE GENOMIC DNA]</scope>
    <source>
        <strain evidence="2 3">F0490</strain>
    </source>
</reference>
<feature type="domain" description="NYN" evidence="1">
    <location>
        <begin position="19"/>
        <end position="69"/>
    </location>
</feature>
<evidence type="ECO:0000313" key="2">
    <source>
        <dbReference type="EMBL" id="EJF36355.1"/>
    </source>
</evidence>
<evidence type="ECO:0000313" key="3">
    <source>
        <dbReference type="Proteomes" id="UP000004578"/>
    </source>
</evidence>
<accession>J1GTL8</accession>
<sequence length="116" mass="13216">MTLRPLKYEWEWIDGKKVPIRSSRREKGVDVMCALALVRLARSGQFDVVVLASRDTDLAPALDEANGLGSTKVEAAKWYDPTDRRTFGSIKTKARIWTTSMKREHFLASIDPRDYS</sequence>
<dbReference type="Proteomes" id="UP000004578">
    <property type="component" value="Unassembled WGS sequence"/>
</dbReference>
<dbReference type="Pfam" id="PF01936">
    <property type="entry name" value="NYN"/>
    <property type="match status" value="1"/>
</dbReference>
<dbReference type="EMBL" id="AKFS01000295">
    <property type="protein sequence ID" value="EJF36355.1"/>
    <property type="molecule type" value="Genomic_DNA"/>
</dbReference>
<dbReference type="AlphaFoldDB" id="J1GTL8"/>
<comment type="caution">
    <text evidence="2">The sequence shown here is derived from an EMBL/GenBank/DDBJ whole genome shotgun (WGS) entry which is preliminary data.</text>
</comment>
<dbReference type="PATRIC" id="fig|1125717.3.peg.1870"/>
<evidence type="ECO:0000259" key="1">
    <source>
        <dbReference type="Pfam" id="PF01936"/>
    </source>
</evidence>
<keyword evidence="3" id="KW-1185">Reference proteome</keyword>
<dbReference type="GO" id="GO:0004540">
    <property type="term" value="F:RNA nuclease activity"/>
    <property type="evidence" value="ECO:0007669"/>
    <property type="project" value="InterPro"/>
</dbReference>
<dbReference type="Gene3D" id="3.40.50.1010">
    <property type="entry name" value="5'-nuclease"/>
    <property type="match status" value="1"/>
</dbReference>
<name>J1GTL8_9ACTO</name>
<gene>
    <name evidence="2" type="ORF">HMPREF1317_0079</name>
</gene>
<proteinExistence type="predicted"/>